<dbReference type="InterPro" id="IPR001387">
    <property type="entry name" value="Cro/C1-type_HTH"/>
</dbReference>
<accession>A0ABZ2M975</accession>
<name>A0ABZ2M975_9BACT</name>
<sequence>MTMLDEDPFQLSDMLRRFRILRGMKQAHLAQLFRVSQSAVSKWENGTAAPSAEQHGQIIEILGAKPSAVRDTWLARLVESSNERVHAICDITHKLLIASPARYTEWGTDRHDMFNRPLLQDAPTDIVEAERRFLSFAHRHALEKPIVLKTEGQSLGRYQVEPGYLLWERLQLSDGTWVRLATSITAERIPKGAIAV</sequence>
<evidence type="ECO:0000259" key="1">
    <source>
        <dbReference type="PROSITE" id="PS50943"/>
    </source>
</evidence>
<dbReference type="EMBL" id="CP089984">
    <property type="protein sequence ID" value="WXB19050.1"/>
    <property type="molecule type" value="Genomic_DNA"/>
</dbReference>
<keyword evidence="3" id="KW-1185">Reference proteome</keyword>
<dbReference type="InterPro" id="IPR010982">
    <property type="entry name" value="Lambda_DNA-bd_dom_sf"/>
</dbReference>
<reference evidence="2 3" key="1">
    <citation type="submission" date="2021-12" db="EMBL/GenBank/DDBJ databases">
        <title>Discovery of the Pendulisporaceae a myxobacterial family with distinct sporulation behavior and unique specialized metabolism.</title>
        <authorList>
            <person name="Garcia R."/>
            <person name="Popoff A."/>
            <person name="Bader C.D."/>
            <person name="Loehr J."/>
            <person name="Walesch S."/>
            <person name="Walt C."/>
            <person name="Boldt J."/>
            <person name="Bunk B."/>
            <person name="Haeckl F.J.F.P.J."/>
            <person name="Gunesch A.P."/>
            <person name="Birkelbach J."/>
            <person name="Nuebel U."/>
            <person name="Pietschmann T."/>
            <person name="Bach T."/>
            <person name="Mueller R."/>
        </authorList>
    </citation>
    <scope>NUCLEOTIDE SEQUENCE [LARGE SCALE GENOMIC DNA]</scope>
    <source>
        <strain evidence="2 3">MSr11954</strain>
    </source>
</reference>
<dbReference type="Proteomes" id="UP001370348">
    <property type="component" value="Chromosome"/>
</dbReference>
<protein>
    <submittedName>
        <fullName evidence="2">Helix-turn-helix transcriptional regulator</fullName>
    </submittedName>
</protein>
<dbReference type="PROSITE" id="PS50943">
    <property type="entry name" value="HTH_CROC1"/>
    <property type="match status" value="1"/>
</dbReference>
<dbReference type="RefSeq" id="WP_394828673.1">
    <property type="nucleotide sequence ID" value="NZ_CP089984.1"/>
</dbReference>
<dbReference type="Gene3D" id="1.10.260.40">
    <property type="entry name" value="lambda repressor-like DNA-binding domains"/>
    <property type="match status" value="1"/>
</dbReference>
<dbReference type="Pfam" id="PF01381">
    <property type="entry name" value="HTH_3"/>
    <property type="match status" value="1"/>
</dbReference>
<proteinExistence type="predicted"/>
<feature type="domain" description="HTH cro/C1-type" evidence="1">
    <location>
        <begin position="15"/>
        <end position="69"/>
    </location>
</feature>
<evidence type="ECO:0000313" key="2">
    <source>
        <dbReference type="EMBL" id="WXB19050.1"/>
    </source>
</evidence>
<dbReference type="SMART" id="SM00530">
    <property type="entry name" value="HTH_XRE"/>
    <property type="match status" value="1"/>
</dbReference>
<dbReference type="CDD" id="cd00093">
    <property type="entry name" value="HTH_XRE"/>
    <property type="match status" value="1"/>
</dbReference>
<dbReference type="SUPFAM" id="SSF47413">
    <property type="entry name" value="lambda repressor-like DNA-binding domains"/>
    <property type="match status" value="1"/>
</dbReference>
<evidence type="ECO:0000313" key="3">
    <source>
        <dbReference type="Proteomes" id="UP001370348"/>
    </source>
</evidence>
<organism evidence="2 3">
    <name type="scientific">Pendulispora albinea</name>
    <dbReference type="NCBI Taxonomy" id="2741071"/>
    <lineage>
        <taxon>Bacteria</taxon>
        <taxon>Pseudomonadati</taxon>
        <taxon>Myxococcota</taxon>
        <taxon>Myxococcia</taxon>
        <taxon>Myxococcales</taxon>
        <taxon>Sorangiineae</taxon>
        <taxon>Pendulisporaceae</taxon>
        <taxon>Pendulispora</taxon>
    </lineage>
</organism>
<gene>
    <name evidence="2" type="ORF">LZC94_17650</name>
</gene>